<dbReference type="Gene3D" id="1.10.510.10">
    <property type="entry name" value="Transferase(Phosphotransferase) domain 1"/>
    <property type="match status" value="1"/>
</dbReference>
<dbReference type="SUPFAM" id="SSF56112">
    <property type="entry name" value="Protein kinase-like (PK-like)"/>
    <property type="match status" value="1"/>
</dbReference>
<proteinExistence type="predicted"/>
<dbReference type="InterPro" id="IPR011009">
    <property type="entry name" value="Kinase-like_dom_sf"/>
</dbReference>
<dbReference type="GO" id="GO:0004672">
    <property type="term" value="F:protein kinase activity"/>
    <property type="evidence" value="ECO:0007669"/>
    <property type="project" value="InterPro"/>
</dbReference>
<reference evidence="2" key="1">
    <citation type="journal article" date="2020" name="Nature">
        <title>Giant virus diversity and host interactions through global metagenomics.</title>
        <authorList>
            <person name="Schulz F."/>
            <person name="Roux S."/>
            <person name="Paez-Espino D."/>
            <person name="Jungbluth S."/>
            <person name="Walsh D.A."/>
            <person name="Denef V.J."/>
            <person name="McMahon K.D."/>
            <person name="Konstantinidis K.T."/>
            <person name="Eloe-Fadrosh E.A."/>
            <person name="Kyrpides N.C."/>
            <person name="Woyke T."/>
        </authorList>
    </citation>
    <scope>NUCLEOTIDE SEQUENCE</scope>
    <source>
        <strain evidence="2">GVMAG-S-3300013006-158</strain>
    </source>
</reference>
<dbReference type="GO" id="GO:0005524">
    <property type="term" value="F:ATP binding"/>
    <property type="evidence" value="ECO:0007669"/>
    <property type="project" value="InterPro"/>
</dbReference>
<dbReference type="AlphaFoldDB" id="A0A6C0KLK7"/>
<evidence type="ECO:0000313" key="2">
    <source>
        <dbReference type="EMBL" id="QHU18875.1"/>
    </source>
</evidence>
<organism evidence="2">
    <name type="scientific">viral metagenome</name>
    <dbReference type="NCBI Taxonomy" id="1070528"/>
    <lineage>
        <taxon>unclassified sequences</taxon>
        <taxon>metagenomes</taxon>
        <taxon>organismal metagenomes</taxon>
    </lineage>
</organism>
<dbReference type="EMBL" id="MN740940">
    <property type="protein sequence ID" value="QHU18875.1"/>
    <property type="molecule type" value="Genomic_DNA"/>
</dbReference>
<dbReference type="InterPro" id="IPR000719">
    <property type="entry name" value="Prot_kinase_dom"/>
</dbReference>
<protein>
    <recommendedName>
        <fullName evidence="1">Protein kinase domain-containing protein</fullName>
    </recommendedName>
</protein>
<feature type="domain" description="Protein kinase" evidence="1">
    <location>
        <begin position="2"/>
        <end position="332"/>
    </location>
</feature>
<accession>A0A6C0KLK7</accession>
<dbReference type="PROSITE" id="PS50011">
    <property type="entry name" value="PROTEIN_KINASE_DOM"/>
    <property type="match status" value="1"/>
</dbReference>
<sequence length="346" mass="39866">MSSGGELMGDGAYGCIFTPPLKCKNKKTQQRLDKKKDLTITKIILTPFAKKENAVAAIIRKIPLWKNYFVVSETMCEPSATQKEKDLDSCHVIKDSKMSDFRLLFMPYGGQPLNLYRFNLKQFDFMEFATHLIAAGAILNLFGVVHRDIHFGNIIVDADNVPRIIDFNLAIFKEHSDFEIQLSHHYDPNYPQEPPDSTLVNAIKKEHDPLSVISSIFKKRTTLRKVSTMLNVPFSQMEKELEDFYYSSKSVQKGDDLKWFQTYWRTIDSWAIGMILVELISKISLWSEFSYSMEQVKDKLRPVLRGLCAMSPVHRLDCVQALHMIDPRHFVIRTYATAWLEKVGAQ</sequence>
<name>A0A6C0KLK7_9ZZZZ</name>
<evidence type="ECO:0000259" key="1">
    <source>
        <dbReference type="PROSITE" id="PS50011"/>
    </source>
</evidence>
<dbReference type="SMART" id="SM00220">
    <property type="entry name" value="S_TKc"/>
    <property type="match status" value="1"/>
</dbReference>